<organism evidence="1">
    <name type="scientific">viral metagenome</name>
    <dbReference type="NCBI Taxonomy" id="1070528"/>
    <lineage>
        <taxon>unclassified sequences</taxon>
        <taxon>metagenomes</taxon>
        <taxon>organismal metagenomes</taxon>
    </lineage>
</organism>
<accession>A0A6C0DV00</accession>
<name>A0A6C0DV00_9ZZZZ</name>
<dbReference type="EMBL" id="MN739677">
    <property type="protein sequence ID" value="QHT20464.1"/>
    <property type="molecule type" value="Genomic_DNA"/>
</dbReference>
<proteinExistence type="predicted"/>
<sequence length="165" mass="20284">MLHLLRNKISSDIQDLNELHRYYKWIPDENMIRPNPKVLEDKRIFSEYVLLNWASFQDFILDTHFKYTVDIKDERYSIQNEVKKSEWNFQKSLFPYDLPLEVNHYILWNSLYDYSNEFNESMINTIIKDTIESMLTTDKFDFAWYKNPKPSIPELWHCQVFWVRL</sequence>
<dbReference type="AlphaFoldDB" id="A0A6C0DV00"/>
<evidence type="ECO:0000313" key="1">
    <source>
        <dbReference type="EMBL" id="QHT20464.1"/>
    </source>
</evidence>
<protein>
    <submittedName>
        <fullName evidence="1">Uncharacterized protein</fullName>
    </submittedName>
</protein>
<reference evidence="1" key="1">
    <citation type="journal article" date="2020" name="Nature">
        <title>Giant virus diversity and host interactions through global metagenomics.</title>
        <authorList>
            <person name="Schulz F."/>
            <person name="Roux S."/>
            <person name="Paez-Espino D."/>
            <person name="Jungbluth S."/>
            <person name="Walsh D.A."/>
            <person name="Denef V.J."/>
            <person name="McMahon K.D."/>
            <person name="Konstantinidis K.T."/>
            <person name="Eloe-Fadrosh E.A."/>
            <person name="Kyrpides N.C."/>
            <person name="Woyke T."/>
        </authorList>
    </citation>
    <scope>NUCLEOTIDE SEQUENCE</scope>
    <source>
        <strain evidence="1">GVMAG-M-3300023174-60</strain>
    </source>
</reference>